<evidence type="ECO:0000256" key="1">
    <source>
        <dbReference type="SAM" id="MobiDB-lite"/>
    </source>
</evidence>
<dbReference type="Gene3D" id="6.20.50.110">
    <property type="entry name" value="Methyltransferase, zinc-binding domain"/>
    <property type="match status" value="1"/>
</dbReference>
<gene>
    <name evidence="3" type="ORF">QWZ18_31515</name>
</gene>
<evidence type="ECO:0000313" key="4">
    <source>
        <dbReference type="Proteomes" id="UP001244297"/>
    </source>
</evidence>
<protein>
    <recommendedName>
        <fullName evidence="2">Methyltransferase putative zinc binding domain-containing protein</fullName>
    </recommendedName>
</protein>
<dbReference type="InterPro" id="IPR013630">
    <property type="entry name" value="Methyltransf_Zn-bd_dom_put"/>
</dbReference>
<feature type="region of interest" description="Disordered" evidence="1">
    <location>
        <begin position="1"/>
        <end position="26"/>
    </location>
</feature>
<feature type="non-terminal residue" evidence="3">
    <location>
        <position position="145"/>
    </location>
</feature>
<sequence>MTHSPLTDPRTAPALVRDGASSSTPGARRITACRSCGGADLAMVLDLGRQPIANALLSAEELDRPEPVFPLEVLVCEACGLAQVSETIPPDVLFNADYPYFSSFIPALLRHSREHALKLIAERDLGPADFVVEIASNDGYLLRNF</sequence>
<dbReference type="EMBL" id="JAUFPT010000156">
    <property type="protein sequence ID" value="MDN3575112.1"/>
    <property type="molecule type" value="Genomic_DNA"/>
</dbReference>
<dbReference type="Proteomes" id="UP001244297">
    <property type="component" value="Unassembled WGS sequence"/>
</dbReference>
<evidence type="ECO:0000259" key="2">
    <source>
        <dbReference type="Pfam" id="PF08421"/>
    </source>
</evidence>
<feature type="domain" description="Methyltransferase putative zinc binding" evidence="2">
    <location>
        <begin position="33"/>
        <end position="94"/>
    </location>
</feature>
<keyword evidence="4" id="KW-1185">Reference proteome</keyword>
<organism evidence="3 4">
    <name type="scientific">Methylobacterium longum</name>
    <dbReference type="NCBI Taxonomy" id="767694"/>
    <lineage>
        <taxon>Bacteria</taxon>
        <taxon>Pseudomonadati</taxon>
        <taxon>Pseudomonadota</taxon>
        <taxon>Alphaproteobacteria</taxon>
        <taxon>Hyphomicrobiales</taxon>
        <taxon>Methylobacteriaceae</taxon>
        <taxon>Methylobacterium</taxon>
    </lineage>
</organism>
<reference evidence="4" key="1">
    <citation type="journal article" date="2019" name="Int. J. Syst. Evol. Microbiol.">
        <title>The Global Catalogue of Microorganisms (GCM) 10K type strain sequencing project: providing services to taxonomists for standard genome sequencing and annotation.</title>
        <authorList>
            <consortium name="The Broad Institute Genomics Platform"/>
            <consortium name="The Broad Institute Genome Sequencing Center for Infectious Disease"/>
            <person name="Wu L."/>
            <person name="Ma J."/>
        </authorList>
    </citation>
    <scope>NUCLEOTIDE SEQUENCE [LARGE SCALE GENOMIC DNA]</scope>
    <source>
        <strain evidence="4">CECT 7806</strain>
    </source>
</reference>
<name>A0ABT8AZS9_9HYPH</name>
<comment type="caution">
    <text evidence="3">The sequence shown here is derived from an EMBL/GenBank/DDBJ whole genome shotgun (WGS) entry which is preliminary data.</text>
</comment>
<proteinExistence type="predicted"/>
<dbReference type="InterPro" id="IPR038576">
    <property type="entry name" value="Methyltransf_Zn-bd_dom_put_sf"/>
</dbReference>
<accession>A0ABT8AZS9</accession>
<evidence type="ECO:0000313" key="3">
    <source>
        <dbReference type="EMBL" id="MDN3575112.1"/>
    </source>
</evidence>
<dbReference type="Pfam" id="PF08421">
    <property type="entry name" value="Methyltransf_13"/>
    <property type="match status" value="1"/>
</dbReference>